<dbReference type="InterPro" id="IPR051686">
    <property type="entry name" value="Lipoprotein_DolP"/>
</dbReference>
<evidence type="ECO:0000259" key="2">
    <source>
        <dbReference type="PROSITE" id="PS50914"/>
    </source>
</evidence>
<accession>A0A562B973</accession>
<feature type="compositionally biased region" description="Gly residues" evidence="1">
    <location>
        <begin position="112"/>
        <end position="144"/>
    </location>
</feature>
<feature type="compositionally biased region" description="Basic and acidic residues" evidence="1">
    <location>
        <begin position="148"/>
        <end position="158"/>
    </location>
</feature>
<feature type="region of interest" description="Disordered" evidence="1">
    <location>
        <begin position="106"/>
        <end position="206"/>
    </location>
</feature>
<feature type="domain" description="BON" evidence="2">
    <location>
        <begin position="261"/>
        <end position="329"/>
    </location>
</feature>
<dbReference type="PROSITE" id="PS50914">
    <property type="entry name" value="BON"/>
    <property type="match status" value="1"/>
</dbReference>
<feature type="compositionally biased region" description="Basic and acidic residues" evidence="1">
    <location>
        <begin position="18"/>
        <end position="34"/>
    </location>
</feature>
<feature type="region of interest" description="Disordered" evidence="1">
    <location>
        <begin position="1"/>
        <end position="94"/>
    </location>
</feature>
<comment type="caution">
    <text evidence="3">The sequence shown here is derived from an EMBL/GenBank/DDBJ whole genome shotgun (WGS) entry which is preliminary data.</text>
</comment>
<dbReference type="Gene3D" id="3.30.1340.30">
    <property type="match status" value="1"/>
</dbReference>
<sequence length="350" mass="39528">MRNEYNPRRQQSSWPGYDQRDDGWSDNRSERWAQDDWMAESEGDTWESARRRSELDPWQLSEGGPSREALRYGSETEGTRASGSPYPRGDDARRYEREYDRGWDMWSEAGRHGGYGQQGRVGGEYGGTGGYTGASGYGDYGGYGRSQDLSRDPYRDPARQPYRGASAASEYGPSSYGQASRYGDRGPYGQFGEDEWSTRASGRGDAASGYDYASEYDDDGREHGPLYRLGRRIGEAVGNLFGDDDETGHYPRTGPKGYRRSDERIREAVCERLAYAEGIDVSDVSIEVEGGVVKLSGTVAHRRQKYDIEDMVEREFGVTDVQNDIRVRRNERTGASEEMTDVRNWSSDWT</sequence>
<dbReference type="AlphaFoldDB" id="A0A562B973"/>
<dbReference type="Pfam" id="PF04972">
    <property type="entry name" value="BON"/>
    <property type="match status" value="1"/>
</dbReference>
<dbReference type="PANTHER" id="PTHR34606:SF15">
    <property type="entry name" value="BON DOMAIN-CONTAINING PROTEIN"/>
    <property type="match status" value="1"/>
</dbReference>
<keyword evidence="3" id="KW-0449">Lipoprotein</keyword>
<dbReference type="Proteomes" id="UP000318141">
    <property type="component" value="Unassembled WGS sequence"/>
</dbReference>
<keyword evidence="4" id="KW-1185">Reference proteome</keyword>
<organism evidence="3 4">
    <name type="scientific">Cupriavidus gilardii J11</name>
    <dbReference type="NCBI Taxonomy" id="936133"/>
    <lineage>
        <taxon>Bacteria</taxon>
        <taxon>Pseudomonadati</taxon>
        <taxon>Pseudomonadota</taxon>
        <taxon>Betaproteobacteria</taxon>
        <taxon>Burkholderiales</taxon>
        <taxon>Burkholderiaceae</taxon>
        <taxon>Cupriavidus</taxon>
    </lineage>
</organism>
<reference evidence="3 4" key="1">
    <citation type="submission" date="2019-07" db="EMBL/GenBank/DDBJ databases">
        <title>Genome sequencing of lignin-degrading bacterial isolates.</title>
        <authorList>
            <person name="Gladden J."/>
        </authorList>
    </citation>
    <scope>NUCLEOTIDE SEQUENCE [LARGE SCALE GENOMIC DNA]</scope>
    <source>
        <strain evidence="3 4">J11</strain>
    </source>
</reference>
<evidence type="ECO:0000313" key="3">
    <source>
        <dbReference type="EMBL" id="TWG81737.1"/>
    </source>
</evidence>
<dbReference type="EMBL" id="VLJN01000034">
    <property type="protein sequence ID" value="TWG81737.1"/>
    <property type="molecule type" value="Genomic_DNA"/>
</dbReference>
<proteinExistence type="predicted"/>
<protein>
    <submittedName>
        <fullName evidence="3">Putative periplasmic or secreted lipoprotein</fullName>
    </submittedName>
</protein>
<evidence type="ECO:0000256" key="1">
    <source>
        <dbReference type="SAM" id="MobiDB-lite"/>
    </source>
</evidence>
<gene>
    <name evidence="3" type="ORF">L602_000400000560</name>
</gene>
<evidence type="ECO:0000313" key="4">
    <source>
        <dbReference type="Proteomes" id="UP000318141"/>
    </source>
</evidence>
<dbReference type="InterPro" id="IPR007055">
    <property type="entry name" value="BON_dom"/>
</dbReference>
<dbReference type="PANTHER" id="PTHR34606">
    <property type="entry name" value="BON DOMAIN-CONTAINING PROTEIN"/>
    <property type="match status" value="1"/>
</dbReference>
<name>A0A562B973_9BURK</name>